<dbReference type="AlphaFoldDB" id="A0A5B0NIC0"/>
<evidence type="ECO:0000313" key="2">
    <source>
        <dbReference type="EMBL" id="KAA1087708.1"/>
    </source>
</evidence>
<dbReference type="EMBL" id="VDEP01000003">
    <property type="protein sequence ID" value="KAA1138211.1"/>
    <property type="molecule type" value="Genomic_DNA"/>
</dbReference>
<dbReference type="OrthoDB" id="2501229at2759"/>
<feature type="chain" id="PRO_5036137486" evidence="1">
    <location>
        <begin position="18"/>
        <end position="364"/>
    </location>
</feature>
<keyword evidence="4" id="KW-1185">Reference proteome</keyword>
<proteinExistence type="predicted"/>
<dbReference type="Proteomes" id="UP000325313">
    <property type="component" value="Unassembled WGS sequence"/>
</dbReference>
<evidence type="ECO:0000256" key="1">
    <source>
        <dbReference type="SAM" id="SignalP"/>
    </source>
</evidence>
<reference evidence="4 5" key="1">
    <citation type="submission" date="2019-05" db="EMBL/GenBank/DDBJ databases">
        <title>Emergence of the Ug99 lineage of the wheat stem rust pathogen through somatic hybridization.</title>
        <authorList>
            <person name="Li F."/>
            <person name="Upadhyaya N.M."/>
            <person name="Sperschneider J."/>
            <person name="Matny O."/>
            <person name="Nguyen-Phuc H."/>
            <person name="Mago R."/>
            <person name="Raley C."/>
            <person name="Miller M.E."/>
            <person name="Silverstein K.A.T."/>
            <person name="Henningsen E."/>
            <person name="Hirsch C.D."/>
            <person name="Visser B."/>
            <person name="Pretorius Z.A."/>
            <person name="Steffenson B.J."/>
            <person name="Schwessinger B."/>
            <person name="Dodds P.N."/>
            <person name="Figueroa M."/>
        </authorList>
    </citation>
    <scope>NUCLEOTIDE SEQUENCE [LARGE SCALE GENOMIC DNA]</scope>
    <source>
        <strain evidence="2">21-0</strain>
        <strain evidence="3 5">Ug99</strain>
    </source>
</reference>
<gene>
    <name evidence="2" type="ORF">PGT21_035972</name>
    <name evidence="3" type="ORF">PGTUg99_019194</name>
</gene>
<evidence type="ECO:0000313" key="4">
    <source>
        <dbReference type="Proteomes" id="UP000324748"/>
    </source>
</evidence>
<evidence type="ECO:0000313" key="3">
    <source>
        <dbReference type="EMBL" id="KAA1138211.1"/>
    </source>
</evidence>
<feature type="signal peptide" evidence="1">
    <location>
        <begin position="1"/>
        <end position="17"/>
    </location>
</feature>
<sequence length="364" mass="42289">MWISFLLTCLVIDNGLCKFDHSDPESISSFRDHGVLPLDEPQAIQPLDWRMPREEAETTARKKKKTRKEKLEELARLPPPFDWVACNEPLENDKKMVFYAVRTLKRRNGDRFIKDQEKNYMIQIQEYQLERFLALFKMGGSDGNGILGMDESSSAASTAKSHVIRHDIKREAVKALLPASSQVPEFRSKYADQVMEYFEPLVLQIKAKMLNGNSAKRNKLRLEYFDHLLTFLPLYLFHVDMINVVIPELMFDGQATLEAQRPNAGQKFLQHAMKLVEENDRYLRNEEVLFQDGRKKHYYQVNHPSSFFWGIVQDWIASSRGSLANVIIDKDNNKMNSVFKQFFNEILVGFIEHLSQTSVQTATF</sequence>
<dbReference type="EMBL" id="VSWC01000105">
    <property type="protein sequence ID" value="KAA1087708.1"/>
    <property type="molecule type" value="Genomic_DNA"/>
</dbReference>
<protein>
    <submittedName>
        <fullName evidence="2">Uncharacterized protein</fullName>
    </submittedName>
</protein>
<name>A0A5B0NIC0_PUCGR</name>
<keyword evidence="1" id="KW-0732">Signal</keyword>
<dbReference type="Proteomes" id="UP000324748">
    <property type="component" value="Unassembled WGS sequence"/>
</dbReference>
<organism evidence="2 4">
    <name type="scientific">Puccinia graminis f. sp. tritici</name>
    <dbReference type="NCBI Taxonomy" id="56615"/>
    <lineage>
        <taxon>Eukaryota</taxon>
        <taxon>Fungi</taxon>
        <taxon>Dikarya</taxon>
        <taxon>Basidiomycota</taxon>
        <taxon>Pucciniomycotina</taxon>
        <taxon>Pucciniomycetes</taxon>
        <taxon>Pucciniales</taxon>
        <taxon>Pucciniaceae</taxon>
        <taxon>Puccinia</taxon>
    </lineage>
</organism>
<evidence type="ECO:0000313" key="5">
    <source>
        <dbReference type="Proteomes" id="UP000325313"/>
    </source>
</evidence>
<accession>A0A5B0NIC0</accession>
<comment type="caution">
    <text evidence="2">The sequence shown here is derived from an EMBL/GenBank/DDBJ whole genome shotgun (WGS) entry which is preliminary data.</text>
</comment>